<evidence type="ECO:0000259" key="5">
    <source>
        <dbReference type="PROSITE" id="PS50893"/>
    </source>
</evidence>
<keyword evidence="2" id="KW-0813">Transport</keyword>
<dbReference type="PROSITE" id="PS00211">
    <property type="entry name" value="ABC_TRANSPORTER_1"/>
    <property type="match status" value="1"/>
</dbReference>
<dbReference type="RefSeq" id="WP_052015161.1">
    <property type="nucleotide sequence ID" value="NZ_JAKETQ010000001.1"/>
</dbReference>
<dbReference type="FunFam" id="3.40.50.300:FF:000425">
    <property type="entry name" value="Probable ABC transporter, ATP-binding subunit"/>
    <property type="match status" value="1"/>
</dbReference>
<dbReference type="AlphaFoldDB" id="A0AA41UEJ6"/>
<feature type="domain" description="ABC transporter" evidence="5">
    <location>
        <begin position="2"/>
        <end position="232"/>
    </location>
</feature>
<dbReference type="InterPro" id="IPR017871">
    <property type="entry name" value="ABC_transporter-like_CS"/>
</dbReference>
<evidence type="ECO:0000256" key="4">
    <source>
        <dbReference type="ARBA" id="ARBA00022840"/>
    </source>
</evidence>
<gene>
    <name evidence="6" type="ORF">ML536_01760</name>
</gene>
<evidence type="ECO:0000256" key="2">
    <source>
        <dbReference type="ARBA" id="ARBA00022448"/>
    </source>
</evidence>
<dbReference type="EMBL" id="JALAZD010000001">
    <property type="protein sequence ID" value="MCI0125546.1"/>
    <property type="molecule type" value="Genomic_DNA"/>
</dbReference>
<keyword evidence="3" id="KW-0547">Nucleotide-binding</keyword>
<comment type="caution">
    <text evidence="6">The sequence shown here is derived from an EMBL/GenBank/DDBJ whole genome shotgun (WGS) entry which is preliminary data.</text>
</comment>
<dbReference type="InterPro" id="IPR027417">
    <property type="entry name" value="P-loop_NTPase"/>
</dbReference>
<dbReference type="InterPro" id="IPR003439">
    <property type="entry name" value="ABC_transporter-like_ATP-bd"/>
</dbReference>
<dbReference type="GO" id="GO:0016887">
    <property type="term" value="F:ATP hydrolysis activity"/>
    <property type="evidence" value="ECO:0007669"/>
    <property type="project" value="InterPro"/>
</dbReference>
<dbReference type="PANTHER" id="PTHR42781">
    <property type="entry name" value="SPERMIDINE/PUTRESCINE IMPORT ATP-BINDING PROTEIN POTA"/>
    <property type="match status" value="1"/>
</dbReference>
<name>A0AA41UEJ6_9HYPH</name>
<evidence type="ECO:0000313" key="7">
    <source>
        <dbReference type="Proteomes" id="UP001156140"/>
    </source>
</evidence>
<dbReference type="InterPro" id="IPR008995">
    <property type="entry name" value="Mo/tungstate-bd_C_term_dom"/>
</dbReference>
<comment type="similarity">
    <text evidence="1">Belongs to the ABC transporter superfamily.</text>
</comment>
<dbReference type="SUPFAM" id="SSF52540">
    <property type="entry name" value="P-loop containing nucleoside triphosphate hydrolases"/>
    <property type="match status" value="1"/>
</dbReference>
<keyword evidence="7" id="KW-1185">Reference proteome</keyword>
<reference evidence="6" key="1">
    <citation type="submission" date="2022-03" db="EMBL/GenBank/DDBJ databases">
        <title>The complete genome sequence of a Methyloterrigena soli.</title>
        <authorList>
            <person name="Zi Z."/>
        </authorList>
    </citation>
    <scope>NUCLEOTIDE SEQUENCE</scope>
    <source>
        <strain evidence="6">M48</strain>
    </source>
</reference>
<dbReference type="Pfam" id="PF00005">
    <property type="entry name" value="ABC_tran"/>
    <property type="match status" value="1"/>
</dbReference>
<dbReference type="InterPro" id="IPR050093">
    <property type="entry name" value="ABC_SmlMolc_Importer"/>
</dbReference>
<dbReference type="GO" id="GO:0005524">
    <property type="term" value="F:ATP binding"/>
    <property type="evidence" value="ECO:0007669"/>
    <property type="project" value="UniProtKB-KW"/>
</dbReference>
<dbReference type="Gene3D" id="3.40.50.300">
    <property type="entry name" value="P-loop containing nucleotide triphosphate hydrolases"/>
    <property type="match status" value="1"/>
</dbReference>
<sequence>MLELIGVTKKYGEVAAVQSCTLTVNTGEFVTLLGPSGSGKSTLLSLIAGFTPLTEGTMLLDGRDISRVSAAERGIGVVFQNYALFPHMTIFENVAYGLHRRRWTTDRIRQRVEEMLELIGLPQIAKRRPDQLSGGQQQRVALARALAFQPSLLLMDEPLGALDREIRDQMQQEIRRIHREARPSVVYVTHNREEAFALSDRVAILESGQVRAYDTAHTLYTRPANRFVASFFGAHQLFPAKAKARDGALEVSALDTTARMTAPGTPDGDVLLAIGARDIMPANGAASGLSVPVRIDDVVYMGDTTRLICRHGPSSTRIISEVDSHLAQGLSIGSDTVLDVRLERAALVAA</sequence>
<dbReference type="SMART" id="SM00382">
    <property type="entry name" value="AAA"/>
    <property type="match status" value="1"/>
</dbReference>
<protein>
    <submittedName>
        <fullName evidence="6">ABC transporter ATP-binding protein</fullName>
    </submittedName>
</protein>
<dbReference type="Proteomes" id="UP001156140">
    <property type="component" value="Unassembled WGS sequence"/>
</dbReference>
<dbReference type="PROSITE" id="PS50893">
    <property type="entry name" value="ABC_TRANSPORTER_2"/>
    <property type="match status" value="1"/>
</dbReference>
<proteinExistence type="inferred from homology"/>
<dbReference type="InterPro" id="IPR003593">
    <property type="entry name" value="AAA+_ATPase"/>
</dbReference>
<dbReference type="GO" id="GO:0015697">
    <property type="term" value="P:quaternary ammonium group transport"/>
    <property type="evidence" value="ECO:0007669"/>
    <property type="project" value="UniProtKB-ARBA"/>
</dbReference>
<evidence type="ECO:0000256" key="3">
    <source>
        <dbReference type="ARBA" id="ARBA00022741"/>
    </source>
</evidence>
<evidence type="ECO:0000313" key="6">
    <source>
        <dbReference type="EMBL" id="MCI0125546.1"/>
    </source>
</evidence>
<dbReference type="SUPFAM" id="SSF50331">
    <property type="entry name" value="MOP-like"/>
    <property type="match status" value="1"/>
</dbReference>
<organism evidence="6 7">
    <name type="scientific">Paradevosia shaoguanensis</name>
    <dbReference type="NCBI Taxonomy" id="1335043"/>
    <lineage>
        <taxon>Bacteria</taxon>
        <taxon>Pseudomonadati</taxon>
        <taxon>Pseudomonadota</taxon>
        <taxon>Alphaproteobacteria</taxon>
        <taxon>Hyphomicrobiales</taxon>
        <taxon>Devosiaceae</taxon>
        <taxon>Paradevosia</taxon>
    </lineage>
</organism>
<keyword evidence="4 6" id="KW-0067">ATP-binding</keyword>
<accession>A0AA41UEJ6</accession>
<dbReference type="PANTHER" id="PTHR42781:SF4">
    <property type="entry name" value="SPERMIDINE_PUTRESCINE IMPORT ATP-BINDING PROTEIN POTA"/>
    <property type="match status" value="1"/>
</dbReference>
<evidence type="ECO:0000256" key="1">
    <source>
        <dbReference type="ARBA" id="ARBA00005417"/>
    </source>
</evidence>